<comment type="caution">
    <text evidence="3">The sequence shown here is derived from an EMBL/GenBank/DDBJ whole genome shotgun (WGS) entry which is preliminary data.</text>
</comment>
<evidence type="ECO:0000259" key="2">
    <source>
        <dbReference type="Pfam" id="PF00329"/>
    </source>
</evidence>
<dbReference type="EC" id="1.6.5.11" evidence="3"/>
<dbReference type="InterPro" id="IPR037232">
    <property type="entry name" value="NADH_quin_OxRdtase_su_C/D-like"/>
</dbReference>
<dbReference type="PANTHER" id="PTHR10884">
    <property type="entry name" value="NADH DEHYDROGENASE UBIQUINONE IRON-SULFUR PROTEIN 3"/>
    <property type="match status" value="1"/>
</dbReference>
<gene>
    <name evidence="3" type="primary">ndhJ_18</name>
    <name evidence="3" type="ORF">SDC9_171434</name>
</gene>
<organism evidence="3">
    <name type="scientific">bioreactor metagenome</name>
    <dbReference type="NCBI Taxonomy" id="1076179"/>
    <lineage>
        <taxon>unclassified sequences</taxon>
        <taxon>metagenomes</taxon>
        <taxon>ecological metagenomes</taxon>
    </lineage>
</organism>
<reference evidence="3" key="1">
    <citation type="submission" date="2019-08" db="EMBL/GenBank/DDBJ databases">
        <authorList>
            <person name="Kucharzyk K."/>
            <person name="Murdoch R.W."/>
            <person name="Higgins S."/>
            <person name="Loffler F."/>
        </authorList>
    </citation>
    <scope>NUCLEOTIDE SEQUENCE</scope>
</reference>
<proteinExistence type="inferred from homology"/>
<protein>
    <submittedName>
        <fullName evidence="3">NAD(P)H-quinone oxidoreductase subunit J, chloroplastic</fullName>
        <ecNumber evidence="3">1.6.5.11</ecNumber>
    </submittedName>
</protein>
<dbReference type="Pfam" id="PF00329">
    <property type="entry name" value="Complex1_30kDa"/>
    <property type="match status" value="1"/>
</dbReference>
<comment type="similarity">
    <text evidence="1">Belongs to the complex I 30 kDa subunit family.</text>
</comment>
<dbReference type="GO" id="GO:0016491">
    <property type="term" value="F:oxidoreductase activity"/>
    <property type="evidence" value="ECO:0007669"/>
    <property type="project" value="UniProtKB-KW"/>
</dbReference>
<evidence type="ECO:0000313" key="3">
    <source>
        <dbReference type="EMBL" id="MPN24041.1"/>
    </source>
</evidence>
<dbReference type="GO" id="GO:0008137">
    <property type="term" value="F:NADH dehydrogenase (ubiquinone) activity"/>
    <property type="evidence" value="ECO:0007669"/>
    <property type="project" value="InterPro"/>
</dbReference>
<evidence type="ECO:0000256" key="1">
    <source>
        <dbReference type="ARBA" id="ARBA00007569"/>
    </source>
</evidence>
<dbReference type="PANTHER" id="PTHR10884:SF14">
    <property type="entry name" value="NADH DEHYDROGENASE [UBIQUINONE] IRON-SULFUR PROTEIN 3, MITOCHONDRIAL"/>
    <property type="match status" value="1"/>
</dbReference>
<dbReference type="InterPro" id="IPR001268">
    <property type="entry name" value="NADH_UbQ_OxRdtase_30kDa_su"/>
</dbReference>
<dbReference type="EMBL" id="VSSQ01072734">
    <property type="protein sequence ID" value="MPN24041.1"/>
    <property type="molecule type" value="Genomic_DNA"/>
</dbReference>
<feature type="domain" description="NADH:ubiquinone oxidoreductase 30kDa subunit" evidence="2">
    <location>
        <begin position="37"/>
        <end position="125"/>
    </location>
</feature>
<keyword evidence="3" id="KW-0560">Oxidoreductase</keyword>
<name>A0A645GAW4_9ZZZZ</name>
<accession>A0A645GAW4</accession>
<dbReference type="SUPFAM" id="SSF143243">
    <property type="entry name" value="Nqo5-like"/>
    <property type="match status" value="1"/>
</dbReference>
<dbReference type="Gene3D" id="3.30.460.80">
    <property type="entry name" value="NADH:ubiquinone oxidoreductase, 30kDa subunit"/>
    <property type="match status" value="1"/>
</dbReference>
<dbReference type="AlphaFoldDB" id="A0A645GAW4"/>
<sequence>MTEIIDELSVLTGDQAPQKREDGYWFEAKTLNRSLLAKFMNEHAIRLSTMTAIERADGETDILYHFTNENVAINIRTKTAGQKIPSLGEFLPSANWIEREIHDLYAVYFEGHPDLSPLERPAELPEGFFRKEIADRLIKAKEAK</sequence>